<keyword evidence="4" id="KW-1185">Reference proteome</keyword>
<accession>A0A165SYY3</accession>
<evidence type="ECO:0000256" key="1">
    <source>
        <dbReference type="SAM" id="MobiDB-lite"/>
    </source>
</evidence>
<dbReference type="Gene3D" id="1.25.40.750">
    <property type="entry name" value="Domain of unknown function DUF5071"/>
    <property type="match status" value="1"/>
</dbReference>
<dbReference type="CDD" id="cd11743">
    <property type="entry name" value="Cthe_2751_like"/>
    <property type="match status" value="1"/>
</dbReference>
<dbReference type="InterPro" id="IPR031837">
    <property type="entry name" value="DUF5071"/>
</dbReference>
<dbReference type="InterPro" id="IPR038692">
    <property type="entry name" value="Cthe_2751_sf"/>
</dbReference>
<feature type="domain" description="DUF5071" evidence="2">
    <location>
        <begin position="15"/>
        <end position="133"/>
    </location>
</feature>
<proteinExistence type="predicted"/>
<evidence type="ECO:0000313" key="3">
    <source>
        <dbReference type="EMBL" id="KZT25882.1"/>
    </source>
</evidence>
<organism evidence="3 4">
    <name type="scientific">Neolentinus lepideus HHB14362 ss-1</name>
    <dbReference type="NCBI Taxonomy" id="1314782"/>
    <lineage>
        <taxon>Eukaryota</taxon>
        <taxon>Fungi</taxon>
        <taxon>Dikarya</taxon>
        <taxon>Basidiomycota</taxon>
        <taxon>Agaricomycotina</taxon>
        <taxon>Agaricomycetes</taxon>
        <taxon>Gloeophyllales</taxon>
        <taxon>Gloeophyllaceae</taxon>
        <taxon>Neolentinus</taxon>
    </lineage>
</organism>
<feature type="compositionally biased region" description="Basic and acidic residues" evidence="1">
    <location>
        <begin position="11"/>
        <end position="20"/>
    </location>
</feature>
<evidence type="ECO:0000259" key="2">
    <source>
        <dbReference type="Pfam" id="PF16804"/>
    </source>
</evidence>
<dbReference type="Pfam" id="PF16804">
    <property type="entry name" value="DUF5071"/>
    <property type="match status" value="1"/>
</dbReference>
<protein>
    <recommendedName>
        <fullName evidence="2">DUF5071 domain-containing protein</fullName>
    </recommendedName>
</protein>
<dbReference type="InParanoid" id="A0A165SYY3"/>
<sequence>MPDVITASSPREPRLPKGKSDYEAVEQLNALSSTEIEPLIPELLTWLQDVNWPIFSPVLDLLARHPRLLVEPVRRVLQGDDDAWIAYCVGNLVKDRLPREQQISLKLELERIANNPTDAEKEWEVQDDAQEVLNVLETRA</sequence>
<gene>
    <name evidence="3" type="ORF">NEOLEDRAFT_283846</name>
</gene>
<dbReference type="EMBL" id="KV425569">
    <property type="protein sequence ID" value="KZT25882.1"/>
    <property type="molecule type" value="Genomic_DNA"/>
</dbReference>
<dbReference type="OrthoDB" id="2969215at2759"/>
<evidence type="ECO:0000313" key="4">
    <source>
        <dbReference type="Proteomes" id="UP000076761"/>
    </source>
</evidence>
<name>A0A165SYY3_9AGAM</name>
<feature type="region of interest" description="Disordered" evidence="1">
    <location>
        <begin position="1"/>
        <end position="20"/>
    </location>
</feature>
<dbReference type="Proteomes" id="UP000076761">
    <property type="component" value="Unassembled WGS sequence"/>
</dbReference>
<dbReference type="AlphaFoldDB" id="A0A165SYY3"/>
<reference evidence="3 4" key="1">
    <citation type="journal article" date="2016" name="Mol. Biol. Evol.">
        <title>Comparative Genomics of Early-Diverging Mushroom-Forming Fungi Provides Insights into the Origins of Lignocellulose Decay Capabilities.</title>
        <authorList>
            <person name="Nagy L.G."/>
            <person name="Riley R."/>
            <person name="Tritt A."/>
            <person name="Adam C."/>
            <person name="Daum C."/>
            <person name="Floudas D."/>
            <person name="Sun H."/>
            <person name="Yadav J.S."/>
            <person name="Pangilinan J."/>
            <person name="Larsson K.H."/>
            <person name="Matsuura K."/>
            <person name="Barry K."/>
            <person name="Labutti K."/>
            <person name="Kuo R."/>
            <person name="Ohm R.A."/>
            <person name="Bhattacharya S.S."/>
            <person name="Shirouzu T."/>
            <person name="Yoshinaga Y."/>
            <person name="Martin F.M."/>
            <person name="Grigoriev I.V."/>
            <person name="Hibbett D.S."/>
        </authorList>
    </citation>
    <scope>NUCLEOTIDE SEQUENCE [LARGE SCALE GENOMIC DNA]</scope>
    <source>
        <strain evidence="3 4">HHB14362 ss-1</strain>
    </source>
</reference>